<evidence type="ECO:0000256" key="7">
    <source>
        <dbReference type="ARBA" id="ARBA00022722"/>
    </source>
</evidence>
<evidence type="ECO:0000256" key="14">
    <source>
        <dbReference type="ARBA" id="ARBA00022918"/>
    </source>
</evidence>
<evidence type="ECO:0000256" key="6">
    <source>
        <dbReference type="ARBA" id="ARBA00022695"/>
    </source>
</evidence>
<comment type="caution">
    <text evidence="23">The sequence shown here is derived from an EMBL/GenBank/DDBJ whole genome shotgun (WGS) entry which is preliminary data.</text>
</comment>
<gene>
    <name evidence="23" type="ORF">PG996_011806</name>
</gene>
<evidence type="ECO:0000313" key="24">
    <source>
        <dbReference type="Proteomes" id="UP001446871"/>
    </source>
</evidence>
<evidence type="ECO:0000256" key="9">
    <source>
        <dbReference type="ARBA" id="ARBA00022750"/>
    </source>
</evidence>
<keyword evidence="8" id="KW-0479">Metal-binding</keyword>
<keyword evidence="11" id="KW-0378">Hydrolase</keyword>
<evidence type="ECO:0000256" key="15">
    <source>
        <dbReference type="ARBA" id="ARBA00022932"/>
    </source>
</evidence>
<dbReference type="InterPro" id="IPR016197">
    <property type="entry name" value="Chromo-like_dom_sf"/>
</dbReference>
<sequence length="1964" mass="223288">MTIGQRYICLGDSAHKEPRRDRDPKTHPPGQQSGNPPPGNPPQPGGPPPPHNPQPDVNQMAAMFAAMFQASPIADALGAFTNMATEITQSSNRNRVAGDWKLRNIGYLQPDLDPSYGGTDNTTIGTDVYFRNVWSWSDSVKDNIGDNQARLDMFLTDFRQLLRGVSSVWYNTLEENQKRQMSMSLDDCLYKVTERFKIDQADAWRNMQNAQWGRDQVLGTTPIRTWAYEQRRNCKSFGMMTSGQVASHLWNALYPELQTLVMKPTEAMPFDLYVGHLEEKNAAHRRQLEAAGWSVPNVRTAQLQLPPTTTIGDMVVHNSLPASSTTAAPQAPAHAQQTQPRLLTANFAGLADGNDGAQYQTVEDAYWGRNQSQWRQDGNYGGNNWNGNRGWNNDWGNPTQGRYNNQRRSPPRFPRSPTRRFSPRSARQNTRGRGRGYRSYNDRAAGRSSPNRRIFNRWIRPQRSGQTYFGADDERYIDTEDPDKDAQENELTNSGYLMLEQVCEGDIAVDAIDEDDAYLVFPRHVTPVKPPKEDKCRKCGEKFPSRARCMKHVFANTCTPERPKGWGPHGKRPEPEKEQAEDQSSDEETNWKTPPETPKKTRKSVRFQLGDEEVSPKDEPPEDTPQRQPREGVHLAIETSPRHRELLALKPQYVEPQTPKFDTSEYKHTYSKMEVYTQKGVTRVCVDGGASGIMVDRTWLQQHIPKWTIATDGEYLVSGVGGDVTLRERAKFTFCISGTDDRGEATAIEIPVEAWISDHLPPGMLLGTPWLVGHEAVLNYKDGTMRLTANGGFTTPVKYLKRRAKVDRRVQVVGNVTIPPKSATPIPVYWAELPPDSEDEVHSYMFTSEVPGAMNALVSPQSAKAVVVVNDTSEPIEFRNKTFLGRLQDVECHDFVGASWDKICAAKAVASMSQMEDDITDGRSWLSDEFDLDQAMFAALEDPTVDADEIWNLATKDKGPIDKKPSLGAERPNNVPEVQAANGVHIAAHDTRFARECEQLVDEFAELWTDRGIIKLPEDEKMTVELVDNWQNQKIAAKMYPLGINDRELLDKTFDPMHETGRLEWMREPTPFGCPVFVVWRTVEGVRKGRVVVDLRALNKIAVPDAYPLPTQETIIAKLRGKKFITIVDGSAFFYQIPVATKHRNRMTIISPRGLEVSNVVLMGFRNSPSFAQRFLDQRMHDLDFAKAYIDDIVAYSDTAEEHLEHLRQLFQRFMDIGLSLTAKKSFLGYPSVKLLGFMVDGLGMSTAEDKTEALAKLSMPTTLCQLEQYIGMTGWLSQFVPWYHQKLEPLQARKTALLKKGREEGRSHKTAAGRKKWTESVKFEPTEAEQESFHILQAQLTQTSSLTHWRPNEIVFIKLDASKDRGYGVVVFHIRGQWDGRNIFPEEIQPILYMSKVLTKAESRYQATELEMSCLVWTAKKLRMNLQSSKAPIVVLTDHRALVGIVDQTSLRSADIVKNNPKLMAASTYLSQFQLKVRHIPGRMNLIPDALSRLPTKESDDDRAMAQNEQSSVLDDITDGFGYLMHSDIRMESNWKKEIVQSYKDDPRWRKIVKGLHDWADKVHEVEDAKEGRKDAKITRQVPTMSGYRHELDEDGLLYLKDTDGSKRLCVPSAHVTKFLEQAHDTTHHFGPKRMEHELKPVVIPRLAKQMEAYIRNCPQCIRNRQDRSRPMGLLQPTETPSFPFQTIAWDFIVGLPPASAIGTPWHIPKWDTFISAMAVPNGQVDLEATRRIYQQEARDALDYAADTMKLQYDSTRRYHEFNVGDEVYLKLHKGYKLPGNNPRKWSQQRVGPFTIVKKVGPLAYELNFPRSWRVHRVVSIAQLYPTPKGGDPFGRTRPQPGRIVVEGDDEEWHSFEIEKLVARRINRTGGKPVVEYLVRWKDYHEAYDEWYPRELLMENAADTVLKYDTVHKMSKEELLLKKDAPQSTAPEENKEWGITANPAPIVNVPSPRKRGRPKLLTQ</sequence>
<dbReference type="Pfam" id="PF24626">
    <property type="entry name" value="SH3_Tf2-1"/>
    <property type="match status" value="1"/>
</dbReference>
<dbReference type="SUPFAM" id="SSF56672">
    <property type="entry name" value="DNA/RNA polymerases"/>
    <property type="match status" value="1"/>
</dbReference>
<evidence type="ECO:0000256" key="11">
    <source>
        <dbReference type="ARBA" id="ARBA00022801"/>
    </source>
</evidence>
<evidence type="ECO:0000256" key="12">
    <source>
        <dbReference type="ARBA" id="ARBA00022842"/>
    </source>
</evidence>
<dbReference type="Gene3D" id="3.30.70.270">
    <property type="match status" value="2"/>
</dbReference>
<evidence type="ECO:0000256" key="17">
    <source>
        <dbReference type="ARBA" id="ARBA00023128"/>
    </source>
</evidence>
<evidence type="ECO:0000256" key="2">
    <source>
        <dbReference type="ARBA" id="ARBA00011353"/>
    </source>
</evidence>
<feature type="compositionally biased region" description="Pro residues" evidence="20">
    <location>
        <begin position="35"/>
        <end position="53"/>
    </location>
</feature>
<keyword evidence="7" id="KW-0540">Nuclease</keyword>
<keyword evidence="15" id="KW-0239">DNA-directed DNA polymerase</keyword>
<evidence type="ECO:0000313" key="23">
    <source>
        <dbReference type="EMBL" id="KAK8057869.1"/>
    </source>
</evidence>
<feature type="region of interest" description="Disordered" evidence="20">
    <location>
        <begin position="1923"/>
        <end position="1964"/>
    </location>
</feature>
<evidence type="ECO:0000256" key="13">
    <source>
        <dbReference type="ARBA" id="ARBA00022908"/>
    </source>
</evidence>
<dbReference type="InterPro" id="IPR000477">
    <property type="entry name" value="RT_dom"/>
</dbReference>
<feature type="domain" description="Chromo" evidence="21">
    <location>
        <begin position="1857"/>
        <end position="1921"/>
    </location>
</feature>
<keyword evidence="6" id="KW-0548">Nucleotidyltransferase</keyword>
<dbReference type="CDD" id="cd00024">
    <property type="entry name" value="CD_CSD"/>
    <property type="match status" value="1"/>
</dbReference>
<evidence type="ECO:0000256" key="18">
    <source>
        <dbReference type="ARBA" id="ARBA00023172"/>
    </source>
</evidence>
<dbReference type="PANTHER" id="PTHR37984:SF5">
    <property type="entry name" value="PROTEIN NYNRIN-LIKE"/>
    <property type="match status" value="1"/>
</dbReference>
<dbReference type="CDD" id="cd00303">
    <property type="entry name" value="retropepsin_like"/>
    <property type="match status" value="1"/>
</dbReference>
<dbReference type="PANTHER" id="PTHR37984">
    <property type="entry name" value="PROTEIN CBG26694"/>
    <property type="match status" value="1"/>
</dbReference>
<comment type="subunit">
    <text evidence="2">Component of the NuA4 histone acetyltransferase complex.</text>
</comment>
<evidence type="ECO:0000256" key="8">
    <source>
        <dbReference type="ARBA" id="ARBA00022723"/>
    </source>
</evidence>
<evidence type="ECO:0000256" key="19">
    <source>
        <dbReference type="PROSITE-ProRule" id="PRU00042"/>
    </source>
</evidence>
<dbReference type="InterPro" id="IPR000953">
    <property type="entry name" value="Chromo/chromo_shadow_dom"/>
</dbReference>
<reference evidence="23 24" key="1">
    <citation type="submission" date="2023-01" db="EMBL/GenBank/DDBJ databases">
        <title>Analysis of 21 Apiospora genomes using comparative genomics revels a genus with tremendous synthesis potential of carbohydrate active enzymes and secondary metabolites.</title>
        <authorList>
            <person name="Sorensen T."/>
        </authorList>
    </citation>
    <scope>NUCLEOTIDE SEQUENCE [LARGE SCALE GENOMIC DNA]</scope>
    <source>
        <strain evidence="23 24">CBS 83171</strain>
    </source>
</reference>
<keyword evidence="5" id="KW-0808">Transferase</keyword>
<keyword evidence="18" id="KW-0233">DNA recombination</keyword>
<feature type="compositionally biased region" description="Low complexity" evidence="20">
    <location>
        <begin position="382"/>
        <end position="397"/>
    </location>
</feature>
<dbReference type="InterPro" id="IPR050951">
    <property type="entry name" value="Retrovirus_Pol_polyprotein"/>
</dbReference>
<evidence type="ECO:0000256" key="10">
    <source>
        <dbReference type="ARBA" id="ARBA00022759"/>
    </source>
</evidence>
<dbReference type="InterPro" id="IPR043128">
    <property type="entry name" value="Rev_trsase/Diguanyl_cyclase"/>
</dbReference>
<dbReference type="EC" id="2.7.7.49" evidence="3"/>
<feature type="region of interest" description="Disordered" evidence="20">
    <location>
        <begin position="469"/>
        <end position="489"/>
    </location>
</feature>
<comment type="subcellular location">
    <subcellularLocation>
        <location evidence="1">Mitochondrion</location>
    </subcellularLocation>
</comment>
<dbReference type="InterPro" id="IPR041373">
    <property type="entry name" value="RT_RNaseH"/>
</dbReference>
<dbReference type="InterPro" id="IPR056924">
    <property type="entry name" value="SH3_Tf2-1"/>
</dbReference>
<dbReference type="InterPro" id="IPR013087">
    <property type="entry name" value="Znf_C2H2_type"/>
</dbReference>
<dbReference type="SMART" id="SM00298">
    <property type="entry name" value="CHROMO"/>
    <property type="match status" value="1"/>
</dbReference>
<dbReference type="Gene3D" id="1.10.340.70">
    <property type="match status" value="1"/>
</dbReference>
<dbReference type="PROSITE" id="PS50013">
    <property type="entry name" value="CHROMO_2"/>
    <property type="match status" value="1"/>
</dbReference>
<feature type="domain" description="C2H2-type" evidence="22">
    <location>
        <begin position="534"/>
        <end position="563"/>
    </location>
</feature>
<evidence type="ECO:0000256" key="16">
    <source>
        <dbReference type="ARBA" id="ARBA00023125"/>
    </source>
</evidence>
<dbReference type="Gene3D" id="2.40.70.10">
    <property type="entry name" value="Acid Proteases"/>
    <property type="match status" value="1"/>
</dbReference>
<keyword evidence="16" id="KW-0238">DNA-binding</keyword>
<dbReference type="CDD" id="cd09274">
    <property type="entry name" value="RNase_HI_RT_Ty3"/>
    <property type="match status" value="1"/>
</dbReference>
<accession>A0ABR1UG54</accession>
<dbReference type="CDD" id="cd01647">
    <property type="entry name" value="RT_LTR"/>
    <property type="match status" value="1"/>
</dbReference>
<feature type="compositionally biased region" description="Basic and acidic residues" evidence="20">
    <location>
        <begin position="614"/>
        <end position="632"/>
    </location>
</feature>
<keyword evidence="19" id="KW-0863">Zinc-finger</keyword>
<keyword evidence="4" id="KW-0645">Protease</keyword>
<evidence type="ECO:0000256" key="3">
    <source>
        <dbReference type="ARBA" id="ARBA00012493"/>
    </source>
</evidence>
<organism evidence="23 24">
    <name type="scientific">Apiospora saccharicola</name>
    <dbReference type="NCBI Taxonomy" id="335842"/>
    <lineage>
        <taxon>Eukaryota</taxon>
        <taxon>Fungi</taxon>
        <taxon>Dikarya</taxon>
        <taxon>Ascomycota</taxon>
        <taxon>Pezizomycotina</taxon>
        <taxon>Sordariomycetes</taxon>
        <taxon>Xylariomycetidae</taxon>
        <taxon>Amphisphaeriales</taxon>
        <taxon>Apiosporaceae</taxon>
        <taxon>Apiospora</taxon>
    </lineage>
</organism>
<evidence type="ECO:0000256" key="5">
    <source>
        <dbReference type="ARBA" id="ARBA00022679"/>
    </source>
</evidence>
<dbReference type="Gene3D" id="3.10.10.10">
    <property type="entry name" value="HIV Type 1 Reverse Transcriptase, subunit A, domain 1"/>
    <property type="match status" value="1"/>
</dbReference>
<feature type="compositionally biased region" description="Basic and acidic residues" evidence="20">
    <location>
        <begin position="571"/>
        <end position="580"/>
    </location>
</feature>
<feature type="region of interest" description="Disordered" evidence="20">
    <location>
        <begin position="558"/>
        <end position="632"/>
    </location>
</feature>
<dbReference type="InterPro" id="IPR021109">
    <property type="entry name" value="Peptidase_aspartic_dom_sf"/>
</dbReference>
<proteinExistence type="predicted"/>
<protein>
    <recommendedName>
        <fullName evidence="3">RNA-directed DNA polymerase</fullName>
        <ecNumber evidence="3">2.7.7.49</ecNumber>
    </recommendedName>
</protein>
<feature type="compositionally biased region" description="Basic residues" evidence="20">
    <location>
        <begin position="1953"/>
        <end position="1964"/>
    </location>
</feature>
<feature type="region of interest" description="Disordered" evidence="20">
    <location>
        <begin position="373"/>
        <end position="455"/>
    </location>
</feature>
<dbReference type="Pfam" id="PF17921">
    <property type="entry name" value="Integrase_H2C2"/>
    <property type="match status" value="1"/>
</dbReference>
<dbReference type="Pfam" id="PF17917">
    <property type="entry name" value="RT_RNaseH"/>
    <property type="match status" value="1"/>
</dbReference>
<keyword evidence="10" id="KW-0255">Endonuclease</keyword>
<evidence type="ECO:0000256" key="1">
    <source>
        <dbReference type="ARBA" id="ARBA00004173"/>
    </source>
</evidence>
<dbReference type="Pfam" id="PF00385">
    <property type="entry name" value="Chromo"/>
    <property type="match status" value="1"/>
</dbReference>
<dbReference type="Gene3D" id="2.40.50.40">
    <property type="match status" value="1"/>
</dbReference>
<dbReference type="InterPro" id="IPR023780">
    <property type="entry name" value="Chromo_domain"/>
</dbReference>
<keyword evidence="24" id="KW-1185">Reference proteome</keyword>
<dbReference type="InterPro" id="IPR041588">
    <property type="entry name" value="Integrase_H2C2"/>
</dbReference>
<keyword evidence="9" id="KW-0064">Aspartyl protease</keyword>
<evidence type="ECO:0000256" key="20">
    <source>
        <dbReference type="SAM" id="MobiDB-lite"/>
    </source>
</evidence>
<dbReference type="Pfam" id="PF00078">
    <property type="entry name" value="RVT_1"/>
    <property type="match status" value="1"/>
</dbReference>
<dbReference type="Proteomes" id="UP001446871">
    <property type="component" value="Unassembled WGS sequence"/>
</dbReference>
<evidence type="ECO:0000259" key="22">
    <source>
        <dbReference type="PROSITE" id="PS50157"/>
    </source>
</evidence>
<dbReference type="PROSITE" id="PS50157">
    <property type="entry name" value="ZINC_FINGER_C2H2_2"/>
    <property type="match status" value="1"/>
</dbReference>
<dbReference type="EMBL" id="JAQQWM010000007">
    <property type="protein sequence ID" value="KAK8057869.1"/>
    <property type="molecule type" value="Genomic_DNA"/>
</dbReference>
<feature type="region of interest" description="Disordered" evidence="20">
    <location>
        <begin position="1"/>
        <end position="57"/>
    </location>
</feature>
<keyword evidence="14" id="KW-0695">RNA-directed DNA polymerase</keyword>
<evidence type="ECO:0000259" key="21">
    <source>
        <dbReference type="PROSITE" id="PS50013"/>
    </source>
</evidence>
<name>A0ABR1UG54_9PEZI</name>
<keyword evidence="19" id="KW-0862">Zinc</keyword>
<feature type="compositionally biased region" description="Basic and acidic residues" evidence="20">
    <location>
        <begin position="13"/>
        <end position="26"/>
    </location>
</feature>
<dbReference type="InterPro" id="IPR043502">
    <property type="entry name" value="DNA/RNA_pol_sf"/>
</dbReference>
<keyword evidence="12" id="KW-0460">Magnesium</keyword>
<keyword evidence="17" id="KW-0496">Mitochondrion</keyword>
<keyword evidence="13" id="KW-0229">DNA integration</keyword>
<evidence type="ECO:0000256" key="4">
    <source>
        <dbReference type="ARBA" id="ARBA00022670"/>
    </source>
</evidence>
<dbReference type="SUPFAM" id="SSF54160">
    <property type="entry name" value="Chromo domain-like"/>
    <property type="match status" value="1"/>
</dbReference>